<dbReference type="Pfam" id="PF01105">
    <property type="entry name" value="EMP24_GP25L"/>
    <property type="match status" value="1"/>
</dbReference>
<evidence type="ECO:0000313" key="5">
    <source>
        <dbReference type="Proteomes" id="UP000014978"/>
    </source>
</evidence>
<dbReference type="OMA" id="WARILMI"/>
<keyword evidence="2" id="KW-0732">Signal</keyword>
<evidence type="ECO:0000256" key="1">
    <source>
        <dbReference type="SAM" id="Phobius"/>
    </source>
</evidence>
<dbReference type="InterPro" id="IPR009038">
    <property type="entry name" value="GOLD_dom"/>
</dbReference>
<keyword evidence="1" id="KW-0812">Transmembrane</keyword>
<proteinExistence type="predicted"/>
<evidence type="ECO:0000256" key="2">
    <source>
        <dbReference type="SAM" id="SignalP"/>
    </source>
</evidence>
<dbReference type="InParanoid" id="S7XKB0"/>
<feature type="signal peptide" evidence="2">
    <location>
        <begin position="1"/>
        <end position="22"/>
    </location>
</feature>
<dbReference type="Proteomes" id="UP000014978">
    <property type="component" value="Unassembled WGS sequence"/>
</dbReference>
<dbReference type="VEuPathDB" id="MicrosporidiaDB:SLOPH_1211"/>
<protein>
    <recommendedName>
        <fullName evidence="3">GOLD domain-containing protein</fullName>
    </recommendedName>
</protein>
<keyword evidence="5" id="KW-1185">Reference proteome</keyword>
<organism evidence="4 5">
    <name type="scientific">Spraguea lophii (strain 42_110)</name>
    <name type="common">Microsporidian parasite</name>
    <dbReference type="NCBI Taxonomy" id="1358809"/>
    <lineage>
        <taxon>Eukaryota</taxon>
        <taxon>Fungi</taxon>
        <taxon>Fungi incertae sedis</taxon>
        <taxon>Microsporidia</taxon>
        <taxon>Spragueidae</taxon>
        <taxon>Spraguea</taxon>
    </lineage>
</organism>
<reference evidence="5" key="1">
    <citation type="journal article" date="2013" name="PLoS Genet.">
        <title>The genome of Spraguea lophii and the basis of host-microsporidian interactions.</title>
        <authorList>
            <person name="Campbell S.E."/>
            <person name="Williams T.A."/>
            <person name="Yousuf A."/>
            <person name="Soanes D.M."/>
            <person name="Paszkiewicz K.H."/>
            <person name="Williams B.A.P."/>
        </authorList>
    </citation>
    <scope>NUCLEOTIDE SEQUENCE [LARGE SCALE GENOMIC DNA]</scope>
    <source>
        <strain evidence="5">42_110</strain>
    </source>
</reference>
<evidence type="ECO:0000259" key="3">
    <source>
        <dbReference type="Pfam" id="PF01105"/>
    </source>
</evidence>
<feature type="chain" id="PRO_5004559460" description="GOLD domain-containing protein" evidence="2">
    <location>
        <begin position="23"/>
        <end position="182"/>
    </location>
</feature>
<name>S7XKB0_SPRLO</name>
<accession>S7XKB0</accession>
<feature type="transmembrane region" description="Helical" evidence="1">
    <location>
        <begin position="149"/>
        <end position="169"/>
    </location>
</feature>
<dbReference type="EMBL" id="ATCN01000220">
    <property type="protein sequence ID" value="EPR79504.1"/>
    <property type="molecule type" value="Genomic_DNA"/>
</dbReference>
<keyword evidence="1" id="KW-0472">Membrane</keyword>
<comment type="caution">
    <text evidence="4">The sequence shown here is derived from an EMBL/GenBank/DDBJ whole genome shotgun (WGS) entry which is preliminary data.</text>
</comment>
<feature type="domain" description="GOLD" evidence="3">
    <location>
        <begin position="11"/>
        <end position="166"/>
    </location>
</feature>
<dbReference type="HOGENOM" id="CLU_122466_0_0_1"/>
<dbReference type="OrthoDB" id="2194158at2759"/>
<gene>
    <name evidence="4" type="ORF">SLOPH_1211</name>
</gene>
<sequence>MFLFFNLFSALVVDIYPHETFTFEDHISKAQLYKFEFFEHGNEKIKVTVKDSLGRVYDTFNNNYISSHMNIKKPTTLHYTVENPHDKKIQFFFRCPDVNKEIVGALGHIEEIDVIADLEDTLRDSIKHQRNHLNNQKQHLEMARKNSRFIKFILILEIIFCLGVVYYLHDDVIRIFERRQKV</sequence>
<keyword evidence="1" id="KW-1133">Transmembrane helix</keyword>
<dbReference type="AlphaFoldDB" id="S7XKB0"/>
<evidence type="ECO:0000313" key="4">
    <source>
        <dbReference type="EMBL" id="EPR79504.1"/>
    </source>
</evidence>